<dbReference type="EMBL" id="JBIGHY010000001">
    <property type="protein sequence ID" value="MFG6413142.1"/>
    <property type="molecule type" value="Genomic_DNA"/>
</dbReference>
<protein>
    <submittedName>
        <fullName evidence="2">Uncharacterized protein</fullName>
    </submittedName>
</protein>
<accession>A0ABW7EI79</accession>
<name>A0ABW7EI79_9BURK</name>
<dbReference type="Proteomes" id="UP001606300">
    <property type="component" value="Unassembled WGS sequence"/>
</dbReference>
<sequence>MKRTIFGIVWFVVFWFGSVIIGGAIAGGIAGAQVKPSSLSEGFDLGKEAGHTAGAEFAQKYSSHLLIGALILAIGGTALGVLPGTKKKPKG</sequence>
<keyword evidence="3" id="KW-1185">Reference proteome</keyword>
<feature type="transmembrane region" description="Helical" evidence="1">
    <location>
        <begin position="7"/>
        <end position="30"/>
    </location>
</feature>
<gene>
    <name evidence="2" type="ORF">ACG02S_04445</name>
</gene>
<dbReference type="RefSeq" id="WP_394469220.1">
    <property type="nucleotide sequence ID" value="NZ_JBIGHY010000001.1"/>
</dbReference>
<evidence type="ECO:0000313" key="2">
    <source>
        <dbReference type="EMBL" id="MFG6413142.1"/>
    </source>
</evidence>
<keyword evidence="1" id="KW-0812">Transmembrane</keyword>
<proteinExistence type="predicted"/>
<evidence type="ECO:0000256" key="1">
    <source>
        <dbReference type="SAM" id="Phobius"/>
    </source>
</evidence>
<feature type="transmembrane region" description="Helical" evidence="1">
    <location>
        <begin position="61"/>
        <end position="82"/>
    </location>
</feature>
<comment type="caution">
    <text evidence="2">The sequence shown here is derived from an EMBL/GenBank/DDBJ whole genome shotgun (WGS) entry which is preliminary data.</text>
</comment>
<evidence type="ECO:0000313" key="3">
    <source>
        <dbReference type="Proteomes" id="UP001606300"/>
    </source>
</evidence>
<organism evidence="2 3">
    <name type="scientific">Pelomonas dachongensis</name>
    <dbReference type="NCBI Taxonomy" id="3299029"/>
    <lineage>
        <taxon>Bacteria</taxon>
        <taxon>Pseudomonadati</taxon>
        <taxon>Pseudomonadota</taxon>
        <taxon>Betaproteobacteria</taxon>
        <taxon>Burkholderiales</taxon>
        <taxon>Sphaerotilaceae</taxon>
        <taxon>Roseateles</taxon>
    </lineage>
</organism>
<keyword evidence="1" id="KW-0472">Membrane</keyword>
<reference evidence="2 3" key="1">
    <citation type="submission" date="2024-09" db="EMBL/GenBank/DDBJ databases">
        <title>Novel species of the genus Pelomonas and Roseateles isolated from streams.</title>
        <authorList>
            <person name="Lu H."/>
        </authorList>
    </citation>
    <scope>NUCLEOTIDE SEQUENCE [LARGE SCALE GENOMIC DNA]</scope>
    <source>
        <strain evidence="2 3">DC23W</strain>
    </source>
</reference>
<keyword evidence="1" id="KW-1133">Transmembrane helix</keyword>